<dbReference type="RefSeq" id="WP_263229372.1">
    <property type="nucleotide sequence ID" value="NZ_CP106793.1"/>
</dbReference>
<feature type="compositionally biased region" description="Low complexity" evidence="1">
    <location>
        <begin position="39"/>
        <end position="54"/>
    </location>
</feature>
<keyword evidence="3" id="KW-1185">Reference proteome</keyword>
<dbReference type="PROSITE" id="PS51257">
    <property type="entry name" value="PROKAR_LIPOPROTEIN"/>
    <property type="match status" value="1"/>
</dbReference>
<reference evidence="2" key="1">
    <citation type="submission" date="2022-10" db="EMBL/GenBank/DDBJ databases">
        <authorList>
            <person name="Mo P."/>
        </authorList>
    </citation>
    <scope>NUCLEOTIDE SEQUENCE</scope>
    <source>
        <strain evidence="2">HUAS 13-4</strain>
    </source>
</reference>
<sequence length="140" mass="14355">MRTGGVPRPGPTAYKGWLGPALLTSAVATGCGTLGQSDATSTGRAASPSASPRATPDEELCARVAACWSRKVLDTHTHGHHPSSGLPNGQCEMLRTAADAAPAEGRLQNPEAADKLIVRQAREGCAAWCRTGGPSKGPWG</sequence>
<accession>A0ABY6DXU6</accession>
<name>A0ABY6DXU6_9ACTN</name>
<evidence type="ECO:0000256" key="1">
    <source>
        <dbReference type="SAM" id="MobiDB-lite"/>
    </source>
</evidence>
<gene>
    <name evidence="2" type="ORF">N8I84_11150</name>
</gene>
<evidence type="ECO:0008006" key="4">
    <source>
        <dbReference type="Google" id="ProtNLM"/>
    </source>
</evidence>
<evidence type="ECO:0000313" key="3">
    <source>
        <dbReference type="Proteomes" id="UP001061298"/>
    </source>
</evidence>
<dbReference type="Proteomes" id="UP001061298">
    <property type="component" value="Chromosome"/>
</dbReference>
<evidence type="ECO:0000313" key="2">
    <source>
        <dbReference type="EMBL" id="UXY19212.1"/>
    </source>
</evidence>
<proteinExistence type="predicted"/>
<organism evidence="2 3">
    <name type="scientific">Streptomyces cynarae</name>
    <dbReference type="NCBI Taxonomy" id="2981134"/>
    <lineage>
        <taxon>Bacteria</taxon>
        <taxon>Bacillati</taxon>
        <taxon>Actinomycetota</taxon>
        <taxon>Actinomycetes</taxon>
        <taxon>Kitasatosporales</taxon>
        <taxon>Streptomycetaceae</taxon>
        <taxon>Streptomyces</taxon>
    </lineage>
</organism>
<protein>
    <recommendedName>
        <fullName evidence="4">Lipoprotein</fullName>
    </recommendedName>
</protein>
<feature type="region of interest" description="Disordered" evidence="1">
    <location>
        <begin position="33"/>
        <end position="57"/>
    </location>
</feature>
<dbReference type="EMBL" id="CP106793">
    <property type="protein sequence ID" value="UXY19212.1"/>
    <property type="molecule type" value="Genomic_DNA"/>
</dbReference>